<keyword evidence="2" id="KW-1185">Reference proteome</keyword>
<reference evidence="1" key="2">
    <citation type="journal article" date="2022" name="Res Sq">
        <title>Comparative Genomics Reveals Insights into the Divergent Evolution of Astigmatic Mites and Household Pest Adaptations.</title>
        <authorList>
            <person name="Xiong Q."/>
            <person name="Wan A.T.-Y."/>
            <person name="Liu X.-Y."/>
            <person name="Fung C.S.-H."/>
            <person name="Xiao X."/>
            <person name="Malainual N."/>
            <person name="Hou J."/>
            <person name="Wang L."/>
            <person name="Wang M."/>
            <person name="Yang K."/>
            <person name="Cui Y."/>
            <person name="Leung E."/>
            <person name="Nong W."/>
            <person name="Shin S.-K."/>
            <person name="Au S."/>
            <person name="Jeong K.Y."/>
            <person name="Chew F.T."/>
            <person name="Hui J."/>
            <person name="Leung T.F."/>
            <person name="Tungtrongchitr A."/>
            <person name="Zhong N."/>
            <person name="Liu Z."/>
            <person name="Tsui S."/>
        </authorList>
    </citation>
    <scope>NUCLEOTIDE SEQUENCE</scope>
    <source>
        <strain evidence="1">Derf</strain>
        <tissue evidence="1">Whole organism</tissue>
    </source>
</reference>
<evidence type="ECO:0000313" key="1">
    <source>
        <dbReference type="EMBL" id="KAH9526022.1"/>
    </source>
</evidence>
<proteinExistence type="predicted"/>
<reference evidence="1" key="1">
    <citation type="submission" date="2013-05" db="EMBL/GenBank/DDBJ databases">
        <authorList>
            <person name="Yim A.K.Y."/>
            <person name="Chan T.F."/>
            <person name="Ji K.M."/>
            <person name="Liu X.Y."/>
            <person name="Zhou J.W."/>
            <person name="Li R.Q."/>
            <person name="Yang K.Y."/>
            <person name="Li J."/>
            <person name="Li M."/>
            <person name="Law P.T.W."/>
            <person name="Wu Y.L."/>
            <person name="Cai Z.L."/>
            <person name="Qin H."/>
            <person name="Bao Y."/>
            <person name="Leung R.K.K."/>
            <person name="Ng P.K.S."/>
            <person name="Zou J."/>
            <person name="Zhong X.J."/>
            <person name="Ran P.X."/>
            <person name="Zhong N.S."/>
            <person name="Liu Z.G."/>
            <person name="Tsui S.K.W."/>
        </authorList>
    </citation>
    <scope>NUCLEOTIDE SEQUENCE</scope>
    <source>
        <strain evidence="1">Derf</strain>
        <tissue evidence="1">Whole organism</tissue>
    </source>
</reference>
<gene>
    <name evidence="1" type="ORF">DERF_000141</name>
</gene>
<organism evidence="1 2">
    <name type="scientific">Dermatophagoides farinae</name>
    <name type="common">American house dust mite</name>
    <dbReference type="NCBI Taxonomy" id="6954"/>
    <lineage>
        <taxon>Eukaryota</taxon>
        <taxon>Metazoa</taxon>
        <taxon>Ecdysozoa</taxon>
        <taxon>Arthropoda</taxon>
        <taxon>Chelicerata</taxon>
        <taxon>Arachnida</taxon>
        <taxon>Acari</taxon>
        <taxon>Acariformes</taxon>
        <taxon>Sarcoptiformes</taxon>
        <taxon>Astigmata</taxon>
        <taxon>Psoroptidia</taxon>
        <taxon>Analgoidea</taxon>
        <taxon>Pyroglyphidae</taxon>
        <taxon>Dermatophagoidinae</taxon>
        <taxon>Dermatophagoides</taxon>
    </lineage>
</organism>
<sequence length="67" mass="7879">MEYISMQSGSIITTLNISYTYILTTKCQATTEKKPFQISSQSTKKHLNRFIWIIRQIPSRHNNKNMN</sequence>
<protein>
    <submittedName>
        <fullName evidence="1">Uncharacterized protein</fullName>
    </submittedName>
</protein>
<accession>A0A922I822</accession>
<dbReference type="AlphaFoldDB" id="A0A922I822"/>
<dbReference type="Proteomes" id="UP000790347">
    <property type="component" value="Unassembled WGS sequence"/>
</dbReference>
<name>A0A922I822_DERFA</name>
<comment type="caution">
    <text evidence="1">The sequence shown here is derived from an EMBL/GenBank/DDBJ whole genome shotgun (WGS) entry which is preliminary data.</text>
</comment>
<dbReference type="EMBL" id="ASGP02000001">
    <property type="protein sequence ID" value="KAH9526022.1"/>
    <property type="molecule type" value="Genomic_DNA"/>
</dbReference>
<evidence type="ECO:0000313" key="2">
    <source>
        <dbReference type="Proteomes" id="UP000790347"/>
    </source>
</evidence>